<sequence length="484" mass="48794">MRVHAHRIVMTFLFATLAACGGSGGGYGGGGDPPPPPPPAAPTITLAALPSGSLNRSATLTASVTAAAGVTRVEFLVDSSTIATVTTSPYTTTWDTSGVSDGNHTLTARVTDAAGATATTPAVTVAVNNHPVIEVTLSPNETLPRPNSTASGTGELTFNLIDRTVTGGVTVSGITATLAHIHDAFAGSAGPVIVNFVQSGSNPNRWDAQAGAVLTEEQINGLFAGRLYVNVHSAAYPAGEIRGQIQPENITLVLTDLTGGAVVPAVTTSASATAATTVDAKASTATVHIVASGVDDATDAHVHKAAAGANNATALLTLAKDGAAPGHWFVELAPVTAADRTDFDGNGWYADIHTPANAGGELRGQITPNPAPPPPPATTLTELQNTIFTPRCSGCHTGGGGSLPSSMNLSSTGATFAALVGVASVQQPSLQRVQPNSVGNSYIIRKLEGTAGISGSRMPLGGPFLDQDTIDEVKSWIEAGALNN</sequence>
<evidence type="ECO:0008006" key="9">
    <source>
        <dbReference type="Google" id="ProtNLM"/>
    </source>
</evidence>
<dbReference type="Pfam" id="PF17957">
    <property type="entry name" value="Big_7"/>
    <property type="match status" value="1"/>
</dbReference>
<dbReference type="InterPro" id="IPR010895">
    <property type="entry name" value="CHRD"/>
</dbReference>
<keyword evidence="1 3" id="KW-0479">Metal-binding</keyword>
<gene>
    <name evidence="7" type="ORF">HNQ60_001001</name>
</gene>
<dbReference type="Pfam" id="PF07452">
    <property type="entry name" value="CHRD"/>
    <property type="match status" value="2"/>
</dbReference>
<feature type="domain" description="CHRD" evidence="5">
    <location>
        <begin position="129"/>
        <end position="250"/>
    </location>
</feature>
<evidence type="ECO:0000256" key="2">
    <source>
        <dbReference type="ARBA" id="ARBA00023004"/>
    </source>
</evidence>
<dbReference type="SMART" id="SM00754">
    <property type="entry name" value="CHRD"/>
    <property type="match status" value="2"/>
</dbReference>
<proteinExistence type="predicted"/>
<feature type="domain" description="Cytochrome c" evidence="6">
    <location>
        <begin position="379"/>
        <end position="481"/>
    </location>
</feature>
<evidence type="ECO:0000313" key="8">
    <source>
        <dbReference type="Proteomes" id="UP000588068"/>
    </source>
</evidence>
<feature type="chain" id="PRO_5032703971" description="CHRD domain-containing protein" evidence="4">
    <location>
        <begin position="22"/>
        <end position="484"/>
    </location>
</feature>
<evidence type="ECO:0000256" key="4">
    <source>
        <dbReference type="SAM" id="SignalP"/>
    </source>
</evidence>
<dbReference type="PROSITE" id="PS51007">
    <property type="entry name" value="CYTC"/>
    <property type="match status" value="1"/>
</dbReference>
<evidence type="ECO:0000256" key="1">
    <source>
        <dbReference type="ARBA" id="ARBA00022723"/>
    </source>
</evidence>
<dbReference type="InterPro" id="IPR009056">
    <property type="entry name" value="Cyt_c-like_dom"/>
</dbReference>
<dbReference type="EMBL" id="JACHHZ010000001">
    <property type="protein sequence ID" value="MBB6092155.1"/>
    <property type="molecule type" value="Genomic_DNA"/>
</dbReference>
<evidence type="ECO:0000259" key="5">
    <source>
        <dbReference type="PROSITE" id="PS50933"/>
    </source>
</evidence>
<dbReference type="RefSeq" id="WP_184329900.1">
    <property type="nucleotide sequence ID" value="NZ_JACHHZ010000001.1"/>
</dbReference>
<dbReference type="GO" id="GO:0046872">
    <property type="term" value="F:metal ion binding"/>
    <property type="evidence" value="ECO:0007669"/>
    <property type="project" value="UniProtKB-KW"/>
</dbReference>
<dbReference type="InterPro" id="IPR013783">
    <property type="entry name" value="Ig-like_fold"/>
</dbReference>
<evidence type="ECO:0000256" key="3">
    <source>
        <dbReference type="PROSITE-ProRule" id="PRU00433"/>
    </source>
</evidence>
<dbReference type="AlphaFoldDB" id="A0A841HJE7"/>
<dbReference type="GO" id="GO:0009055">
    <property type="term" value="F:electron transfer activity"/>
    <property type="evidence" value="ECO:0007669"/>
    <property type="project" value="InterPro"/>
</dbReference>
<dbReference type="Proteomes" id="UP000588068">
    <property type="component" value="Unassembled WGS sequence"/>
</dbReference>
<keyword evidence="3" id="KW-0349">Heme</keyword>
<keyword evidence="2 3" id="KW-0408">Iron</keyword>
<keyword evidence="4" id="KW-0732">Signal</keyword>
<evidence type="ECO:0000313" key="7">
    <source>
        <dbReference type="EMBL" id="MBB6092155.1"/>
    </source>
</evidence>
<keyword evidence="8" id="KW-1185">Reference proteome</keyword>
<name>A0A841HJE7_9GAMM</name>
<dbReference type="PROSITE" id="PS50933">
    <property type="entry name" value="CHRD"/>
    <property type="match status" value="1"/>
</dbReference>
<organism evidence="7 8">
    <name type="scientific">Povalibacter uvarum</name>
    <dbReference type="NCBI Taxonomy" id="732238"/>
    <lineage>
        <taxon>Bacteria</taxon>
        <taxon>Pseudomonadati</taxon>
        <taxon>Pseudomonadota</taxon>
        <taxon>Gammaproteobacteria</taxon>
        <taxon>Steroidobacterales</taxon>
        <taxon>Steroidobacteraceae</taxon>
        <taxon>Povalibacter</taxon>
    </lineage>
</organism>
<accession>A0A841HJE7</accession>
<protein>
    <recommendedName>
        <fullName evidence="9">CHRD domain-containing protein</fullName>
    </recommendedName>
</protein>
<dbReference type="PROSITE" id="PS51257">
    <property type="entry name" value="PROKAR_LIPOPROTEIN"/>
    <property type="match status" value="1"/>
</dbReference>
<dbReference type="GO" id="GO:0020037">
    <property type="term" value="F:heme binding"/>
    <property type="evidence" value="ECO:0007669"/>
    <property type="project" value="InterPro"/>
</dbReference>
<evidence type="ECO:0000259" key="6">
    <source>
        <dbReference type="PROSITE" id="PS51007"/>
    </source>
</evidence>
<dbReference type="Gene3D" id="2.60.40.10">
    <property type="entry name" value="Immunoglobulins"/>
    <property type="match status" value="1"/>
</dbReference>
<reference evidence="7 8" key="1">
    <citation type="submission" date="2020-08" db="EMBL/GenBank/DDBJ databases">
        <title>Genomic Encyclopedia of Type Strains, Phase IV (KMG-IV): sequencing the most valuable type-strain genomes for metagenomic binning, comparative biology and taxonomic classification.</title>
        <authorList>
            <person name="Goeker M."/>
        </authorList>
    </citation>
    <scope>NUCLEOTIDE SEQUENCE [LARGE SCALE GENOMIC DNA]</scope>
    <source>
        <strain evidence="7 8">DSM 26723</strain>
    </source>
</reference>
<feature type="signal peptide" evidence="4">
    <location>
        <begin position="1"/>
        <end position="21"/>
    </location>
</feature>
<comment type="caution">
    <text evidence="7">The sequence shown here is derived from an EMBL/GenBank/DDBJ whole genome shotgun (WGS) entry which is preliminary data.</text>
</comment>